<dbReference type="EMBL" id="JAKOAV010000023">
    <property type="protein sequence ID" value="MDF9409089.1"/>
    <property type="molecule type" value="Genomic_DNA"/>
</dbReference>
<accession>A0A9X4H742</accession>
<dbReference type="RefSeq" id="WP_277444512.1">
    <property type="nucleotide sequence ID" value="NZ_JAKOAV010000023.1"/>
</dbReference>
<evidence type="ECO:0000313" key="1">
    <source>
        <dbReference type="EMBL" id="MDF9409089.1"/>
    </source>
</evidence>
<protein>
    <submittedName>
        <fullName evidence="1">Uncharacterized protein</fullName>
    </submittedName>
</protein>
<keyword evidence="2" id="KW-1185">Reference proteome</keyword>
<name>A0A9X4H742_9FIRM</name>
<proteinExistence type="predicted"/>
<comment type="caution">
    <text evidence="1">The sequence shown here is derived from an EMBL/GenBank/DDBJ whole genome shotgun (WGS) entry which is preliminary data.</text>
</comment>
<evidence type="ECO:0000313" key="2">
    <source>
        <dbReference type="Proteomes" id="UP001154312"/>
    </source>
</evidence>
<sequence>MPVKTIDYQKLYNITDMQTPLEDDCGKLCGKICCRPDKNNTLGVYLYPGEEDMFTKEEDWLCWEQRNPVEDDFPASWSNPVYFIRCTKPCPRKHRPLNCRFFPLAPHLLKDNTLLLIYETLRLPYKCPLIKRKIPLRKDFIDTVAHCWQELLKDQRVRDLVKMDSREREKEGKHPFIVRTILPQ</sequence>
<reference evidence="1" key="1">
    <citation type="submission" date="2022-02" db="EMBL/GenBank/DDBJ databases">
        <authorList>
            <person name="Leng L."/>
        </authorList>
    </citation>
    <scope>NUCLEOTIDE SEQUENCE</scope>
    <source>
        <strain evidence="1">JI</strain>
    </source>
</reference>
<dbReference type="AlphaFoldDB" id="A0A9X4H742"/>
<organism evidence="1 2">
    <name type="scientific">Pelotomaculum isophthalicicum JI</name>
    <dbReference type="NCBI Taxonomy" id="947010"/>
    <lineage>
        <taxon>Bacteria</taxon>
        <taxon>Bacillati</taxon>
        <taxon>Bacillota</taxon>
        <taxon>Clostridia</taxon>
        <taxon>Eubacteriales</taxon>
        <taxon>Desulfotomaculaceae</taxon>
        <taxon>Pelotomaculum</taxon>
    </lineage>
</organism>
<gene>
    <name evidence="1" type="ORF">L7E55_12090</name>
</gene>
<dbReference type="Proteomes" id="UP001154312">
    <property type="component" value="Unassembled WGS sequence"/>
</dbReference>